<dbReference type="Proteomes" id="UP000789595">
    <property type="component" value="Unassembled WGS sequence"/>
</dbReference>
<reference evidence="9" key="2">
    <citation type="submission" date="2021-11" db="EMBL/GenBank/DDBJ databases">
        <authorList>
            <consortium name="Genoscope - CEA"/>
            <person name="William W."/>
        </authorList>
    </citation>
    <scope>NUCLEOTIDE SEQUENCE</scope>
</reference>
<dbReference type="OrthoDB" id="447251at2759"/>
<feature type="coiled-coil region" evidence="4">
    <location>
        <begin position="145"/>
        <end position="172"/>
    </location>
</feature>
<evidence type="ECO:0000313" key="10">
    <source>
        <dbReference type="Proteomes" id="UP000789595"/>
    </source>
</evidence>
<feature type="compositionally biased region" description="Basic and acidic residues" evidence="5">
    <location>
        <begin position="1"/>
        <end position="10"/>
    </location>
</feature>
<accession>A0A7S3ZTR3</accession>
<feature type="domain" description="PAC" evidence="7">
    <location>
        <begin position="274"/>
        <end position="328"/>
    </location>
</feature>
<evidence type="ECO:0000256" key="3">
    <source>
        <dbReference type="ARBA" id="ARBA00022991"/>
    </source>
</evidence>
<reference evidence="8" key="1">
    <citation type="submission" date="2021-01" db="EMBL/GenBank/DDBJ databases">
        <authorList>
            <person name="Corre E."/>
            <person name="Pelletier E."/>
            <person name="Niang G."/>
            <person name="Scheremetjew M."/>
            <person name="Finn R."/>
            <person name="Kale V."/>
            <person name="Holt S."/>
            <person name="Cochrane G."/>
            <person name="Meng A."/>
            <person name="Brown T."/>
            <person name="Cohen L."/>
        </authorList>
    </citation>
    <scope>NUCLEOTIDE SEQUENCE</scope>
    <source>
        <strain evidence="8">CCMP1756</strain>
    </source>
</reference>
<feature type="domain" description="PAS" evidence="6">
    <location>
        <begin position="204"/>
        <end position="273"/>
    </location>
</feature>
<dbReference type="PROSITE" id="PS50112">
    <property type="entry name" value="PAS"/>
    <property type="match status" value="1"/>
</dbReference>
<dbReference type="InterPro" id="IPR000014">
    <property type="entry name" value="PAS"/>
</dbReference>
<dbReference type="EMBL" id="CAKKNE010000006">
    <property type="protein sequence ID" value="CAH0379176.1"/>
    <property type="molecule type" value="Genomic_DNA"/>
</dbReference>
<gene>
    <name evidence="8" type="ORF">PCAL00307_LOCUS9066</name>
    <name evidence="9" type="ORF">PECAL_6P07780</name>
</gene>
<feature type="region of interest" description="Disordered" evidence="5">
    <location>
        <begin position="1"/>
        <end position="45"/>
    </location>
</feature>
<dbReference type="NCBIfam" id="TIGR00229">
    <property type="entry name" value="sensory_box"/>
    <property type="match status" value="1"/>
</dbReference>
<evidence type="ECO:0000256" key="2">
    <source>
        <dbReference type="ARBA" id="ARBA00022643"/>
    </source>
</evidence>
<evidence type="ECO:0008006" key="11">
    <source>
        <dbReference type="Google" id="ProtNLM"/>
    </source>
</evidence>
<dbReference type="PANTHER" id="PTHR47429">
    <property type="entry name" value="PROTEIN TWIN LOV 1"/>
    <property type="match status" value="1"/>
</dbReference>
<keyword evidence="1" id="KW-0285">Flavoprotein</keyword>
<keyword evidence="10" id="KW-1185">Reference proteome</keyword>
<dbReference type="PROSITE" id="PS50113">
    <property type="entry name" value="PAC"/>
    <property type="match status" value="1"/>
</dbReference>
<dbReference type="SUPFAM" id="SSF55785">
    <property type="entry name" value="PYP-like sensor domain (PAS domain)"/>
    <property type="match status" value="1"/>
</dbReference>
<protein>
    <recommendedName>
        <fullName evidence="11">LOV domain-containing protein</fullName>
    </recommendedName>
</protein>
<organism evidence="8">
    <name type="scientific">Pelagomonas calceolata</name>
    <dbReference type="NCBI Taxonomy" id="35677"/>
    <lineage>
        <taxon>Eukaryota</taxon>
        <taxon>Sar</taxon>
        <taxon>Stramenopiles</taxon>
        <taxon>Ochrophyta</taxon>
        <taxon>Pelagophyceae</taxon>
        <taxon>Pelagomonadales</taxon>
        <taxon>Pelagomonadaceae</taxon>
        <taxon>Pelagomonas</taxon>
    </lineage>
</organism>
<evidence type="ECO:0000256" key="4">
    <source>
        <dbReference type="SAM" id="Coils"/>
    </source>
</evidence>
<dbReference type="CDD" id="cd00130">
    <property type="entry name" value="PAS"/>
    <property type="match status" value="1"/>
</dbReference>
<evidence type="ECO:0000259" key="7">
    <source>
        <dbReference type="PROSITE" id="PS50113"/>
    </source>
</evidence>
<dbReference type="InterPro" id="IPR001610">
    <property type="entry name" value="PAC"/>
</dbReference>
<dbReference type="PANTHER" id="PTHR47429:SF2">
    <property type="entry name" value="PROTEIN TWIN LOV 1"/>
    <property type="match status" value="1"/>
</dbReference>
<evidence type="ECO:0000259" key="6">
    <source>
        <dbReference type="PROSITE" id="PS50112"/>
    </source>
</evidence>
<name>A0A7S3ZTR3_9STRA</name>
<evidence type="ECO:0000313" key="9">
    <source>
        <dbReference type="EMBL" id="CAH0379176.1"/>
    </source>
</evidence>
<dbReference type="SMART" id="SM00086">
    <property type="entry name" value="PAC"/>
    <property type="match status" value="1"/>
</dbReference>
<keyword evidence="4" id="KW-0175">Coiled coil</keyword>
<evidence type="ECO:0000256" key="1">
    <source>
        <dbReference type="ARBA" id="ARBA00022630"/>
    </source>
</evidence>
<keyword evidence="3" id="KW-0157">Chromophore</keyword>
<dbReference type="InterPro" id="IPR035965">
    <property type="entry name" value="PAS-like_dom_sf"/>
</dbReference>
<sequence>MSLKRSRGEGDLTALAPPTFAASSAAKRRRTDSGPSNDRRESFDVLTSTAQSWDSALLSAYMVDHTSTPVSIDEEDAPQWSGSWAGHSAQMAFLFGKRAPPPRPPSRTVEEVDYDASDDEAAEGDVNKVARAFAKGHRLRRGFFASALRRRLQTLQETNQRLKAIAREHLDESERAKLFAELGSEDNSAITSRDESMARGDLCLVKVIQEAQRSFCVTDPRQPDNPIVWASDAFLRMTGYAREEVIGRNCRFLQGPRTDPRRVGEIRDAVAGEHECLVTLLNYRKDGETFWNRFFIAPLRDSEGAVTYYVGVQVDVSEAIAASSAGIGALG</sequence>
<dbReference type="Pfam" id="PF13426">
    <property type="entry name" value="PAS_9"/>
    <property type="match status" value="1"/>
</dbReference>
<evidence type="ECO:0000256" key="5">
    <source>
        <dbReference type="SAM" id="MobiDB-lite"/>
    </source>
</evidence>
<keyword evidence="2" id="KW-0288">FMN</keyword>
<dbReference type="GO" id="GO:0005634">
    <property type="term" value="C:nucleus"/>
    <property type="evidence" value="ECO:0007669"/>
    <property type="project" value="TreeGrafter"/>
</dbReference>
<dbReference type="EMBL" id="HBIW01010627">
    <property type="protein sequence ID" value="CAE0693630.1"/>
    <property type="molecule type" value="Transcribed_RNA"/>
</dbReference>
<proteinExistence type="predicted"/>
<evidence type="ECO:0000313" key="8">
    <source>
        <dbReference type="EMBL" id="CAE0693630.1"/>
    </source>
</evidence>
<dbReference type="AlphaFoldDB" id="A0A7S3ZTR3"/>
<dbReference type="Gene3D" id="3.30.450.20">
    <property type="entry name" value="PAS domain"/>
    <property type="match status" value="1"/>
</dbReference>
<dbReference type="InterPro" id="IPR000700">
    <property type="entry name" value="PAS-assoc_C"/>
</dbReference>